<reference evidence="1" key="1">
    <citation type="submission" date="2020-02" db="EMBL/GenBank/DDBJ databases">
        <authorList>
            <person name="Meier V. D."/>
        </authorList>
    </citation>
    <scope>NUCLEOTIDE SEQUENCE</scope>
    <source>
        <strain evidence="1">AVDCRST_MAG18</strain>
    </source>
</reference>
<dbReference type="SUPFAM" id="SSF56784">
    <property type="entry name" value="HAD-like"/>
    <property type="match status" value="1"/>
</dbReference>
<gene>
    <name evidence="1" type="ORF">AVDCRST_MAG18-3007</name>
</gene>
<organism evidence="1">
    <name type="scientific">uncultured Thermomicrobiales bacterium</name>
    <dbReference type="NCBI Taxonomy" id="1645740"/>
    <lineage>
        <taxon>Bacteria</taxon>
        <taxon>Pseudomonadati</taxon>
        <taxon>Thermomicrobiota</taxon>
        <taxon>Thermomicrobia</taxon>
        <taxon>Thermomicrobiales</taxon>
        <taxon>environmental samples</taxon>
    </lineage>
</organism>
<accession>A0A6J4VI07</accession>
<dbReference type="Gene3D" id="3.30.1240.10">
    <property type="match status" value="1"/>
</dbReference>
<evidence type="ECO:0000313" key="1">
    <source>
        <dbReference type="EMBL" id="CAA9580066.1"/>
    </source>
</evidence>
<name>A0A6J4VI07_9BACT</name>
<dbReference type="PROSITE" id="PS01229">
    <property type="entry name" value="COF_2"/>
    <property type="match status" value="1"/>
</dbReference>
<dbReference type="InterPro" id="IPR036412">
    <property type="entry name" value="HAD-like_sf"/>
</dbReference>
<dbReference type="Gene3D" id="3.40.50.1000">
    <property type="entry name" value="HAD superfamily/HAD-like"/>
    <property type="match status" value="1"/>
</dbReference>
<dbReference type="NCBIfam" id="TIGR01484">
    <property type="entry name" value="HAD-SF-IIB"/>
    <property type="match status" value="1"/>
</dbReference>
<protein>
    <submittedName>
        <fullName evidence="1">Hydrolase of the HAD superfamily</fullName>
    </submittedName>
</protein>
<dbReference type="InterPro" id="IPR006379">
    <property type="entry name" value="HAD-SF_hydro_IIB"/>
</dbReference>
<dbReference type="PANTHER" id="PTHR10000">
    <property type="entry name" value="PHOSPHOSERINE PHOSPHATASE"/>
    <property type="match status" value="1"/>
</dbReference>
<proteinExistence type="predicted"/>
<keyword evidence="1" id="KW-0378">Hydrolase</keyword>
<dbReference type="InterPro" id="IPR023214">
    <property type="entry name" value="HAD_sf"/>
</dbReference>
<dbReference type="GO" id="GO:0005829">
    <property type="term" value="C:cytosol"/>
    <property type="evidence" value="ECO:0007669"/>
    <property type="project" value="TreeGrafter"/>
</dbReference>
<dbReference type="AlphaFoldDB" id="A0A6J4VI07"/>
<dbReference type="NCBIfam" id="TIGR00099">
    <property type="entry name" value="Cof-subfamily"/>
    <property type="match status" value="1"/>
</dbReference>
<dbReference type="PANTHER" id="PTHR10000:SF8">
    <property type="entry name" value="HAD SUPERFAMILY HYDROLASE-LIKE, TYPE 3"/>
    <property type="match status" value="1"/>
</dbReference>
<dbReference type="InterPro" id="IPR000150">
    <property type="entry name" value="Cof"/>
</dbReference>
<dbReference type="Pfam" id="PF08282">
    <property type="entry name" value="Hydrolase_3"/>
    <property type="match status" value="1"/>
</dbReference>
<sequence>MEYRLVALDLDGTTVGHDLIILPAVREAIAATRAHGIHVTFATGRQFAATLPFAIQLGLTDPLICYQGALIRHPVGGETILHTTMPAEEAAEAAATLLAAGVFTIAYVDERLYIAARRAELDYYLQFHPEGAEIVVAPDLPALLRDTPPTKLLFVAEGAIVERELARLAVRFAHRLMVTRSHERFGELTAPGIGKGVALAHLAAHLGIPQRQTVAIGDQENDLSMIGWAGLGLAMGNAIPPVCDVAAAILPSVAEAGVAWGLRRYVLGEAGVLPSP</sequence>
<dbReference type="SFLD" id="SFLDS00003">
    <property type="entry name" value="Haloacid_Dehalogenase"/>
    <property type="match status" value="1"/>
</dbReference>
<dbReference type="SFLD" id="SFLDG01140">
    <property type="entry name" value="C2.B:_Phosphomannomutase_and_P"/>
    <property type="match status" value="1"/>
</dbReference>
<dbReference type="GO" id="GO:0000287">
    <property type="term" value="F:magnesium ion binding"/>
    <property type="evidence" value="ECO:0007669"/>
    <property type="project" value="TreeGrafter"/>
</dbReference>
<dbReference type="CDD" id="cd07516">
    <property type="entry name" value="HAD_Pase"/>
    <property type="match status" value="1"/>
</dbReference>
<dbReference type="GO" id="GO:0016791">
    <property type="term" value="F:phosphatase activity"/>
    <property type="evidence" value="ECO:0007669"/>
    <property type="project" value="TreeGrafter"/>
</dbReference>
<dbReference type="EMBL" id="CADCWN010000226">
    <property type="protein sequence ID" value="CAA9580066.1"/>
    <property type="molecule type" value="Genomic_DNA"/>
</dbReference>